<evidence type="ECO:0000313" key="3">
    <source>
        <dbReference type="Proteomes" id="UP001201262"/>
    </source>
</evidence>
<evidence type="ECO:0008006" key="4">
    <source>
        <dbReference type="Google" id="ProtNLM"/>
    </source>
</evidence>
<organism evidence="2 3">
    <name type="scientific">Talaromyces proteolyticus</name>
    <dbReference type="NCBI Taxonomy" id="1131652"/>
    <lineage>
        <taxon>Eukaryota</taxon>
        <taxon>Fungi</taxon>
        <taxon>Dikarya</taxon>
        <taxon>Ascomycota</taxon>
        <taxon>Pezizomycotina</taxon>
        <taxon>Eurotiomycetes</taxon>
        <taxon>Eurotiomycetidae</taxon>
        <taxon>Eurotiales</taxon>
        <taxon>Trichocomaceae</taxon>
        <taxon>Talaromyces</taxon>
        <taxon>Talaromyces sect. Bacilispori</taxon>
    </lineage>
</organism>
<dbReference type="EMBL" id="JAJTJA010000008">
    <property type="protein sequence ID" value="KAH8695447.1"/>
    <property type="molecule type" value="Genomic_DNA"/>
</dbReference>
<accession>A0AAD4KSB7</accession>
<feature type="compositionally biased region" description="Basic and acidic residues" evidence="1">
    <location>
        <begin position="764"/>
        <end position="779"/>
    </location>
</feature>
<sequence>SSSRNPTSSPDVLGPEGDAMYLISSPAPDFLGRQGRLPRYGLQTPRGKARLPSRSPNKSAQTIHFDDIVLPPKSPMSVTNRQRSISPTKMQSEGNLSPWRIRVTVEAEQDEDENAQGSPRKKLKPSTMITKVPLKDEEWNPPSAKKRRGRPRKSDVQDQDATPNKGSPGRTPKRKPASPEKRPRGRPRKSVQSTMVAQSIETDEHPVTSPTSLDGAFETNSPVPSMEADHVSLADSQLELDPFLDIVGSGTLGTGQRATRSLYRFSPPSASENSHPESIKVTRVIEGTSDSTPLKTLAAARRVQATSPENTLHAGHTPRVRRSYPTPASSSLVDENQGSSRKQLHQEGDKARTTIVDPTDEHHEFDTIMESEGFSMVSLDTLPSAKQEGFNSTLNSAKGSLNPFIERHNLISYDKKSKSPVAFDKSTQSAASTSAKTTSGFQQSEERYSNVAGDRSVIQDQHEETRTYPNIARIVRIGLALHRTMRPQIGFGASDEELTNSRKRLERIFSDLNPNMQRQLQAGLKFGEQLARSHMRTERYINEEEKRTTRLGQGRRNSSIQEPARRYDSPRQEYPNMAQQEAQWQQEREEISRKIEMAASSDVIVLESDEEDVLQSEDQEQESLLDEADQEEGEADDTNYGDIWQVEARSHDWSSDRRSDFRASRAEDQASFQPEPPKRAQQGDLNTRYSTQYDWNPDSGELPPLGRSRMEQLRDEDVDISFLLKPRDTPKSRKYYGNGSPHTVASQKSHSSANGRIEVPKGVTVRDRLPSSRLGRPDDGDLDDIEPEEVARDEAPNKTTDEEEHEMGASYQETITPEHDSRIQDPIITPTRENTASNPSWFRRLTNNFTPGWWTKSEKEDFVEADKPLDESFSPPFHDNGNMPHSPSLEATPNLKRTREVESDPPWPVDAEDHRDQRDPQVKKPRLRALATSGYFTDAHYVALRRLYALAKRQPEQFPYHSNARRDEMIGDSLWTSDGEHGLPIAEIQFGIVDRFVSDLAEADMQNGGSGEVGWTEDDLHKRLFSIIVGEQIRREEKEQ</sequence>
<keyword evidence="3" id="KW-1185">Reference proteome</keyword>
<feature type="compositionally biased region" description="Low complexity" evidence="1">
    <location>
        <begin position="425"/>
        <end position="439"/>
    </location>
</feature>
<evidence type="ECO:0000313" key="2">
    <source>
        <dbReference type="EMBL" id="KAH8695447.1"/>
    </source>
</evidence>
<feature type="compositionally biased region" description="Polar residues" evidence="1">
    <location>
        <begin position="208"/>
        <end position="223"/>
    </location>
</feature>
<feature type="region of interest" description="Disordered" evidence="1">
    <location>
        <begin position="544"/>
        <end position="589"/>
    </location>
</feature>
<protein>
    <recommendedName>
        <fullName evidence="4">AT DNA binding protein</fullName>
    </recommendedName>
</protein>
<dbReference type="GeneID" id="70240391"/>
<feature type="compositionally biased region" description="Polar residues" evidence="1">
    <location>
        <begin position="740"/>
        <end position="754"/>
    </location>
</feature>
<reference evidence="2" key="1">
    <citation type="submission" date="2021-12" db="EMBL/GenBank/DDBJ databases">
        <title>Convergent genome expansion in fungi linked to evolution of root-endophyte symbiosis.</title>
        <authorList>
            <consortium name="DOE Joint Genome Institute"/>
            <person name="Ke Y.-H."/>
            <person name="Bonito G."/>
            <person name="Liao H.-L."/>
            <person name="Looney B."/>
            <person name="Rojas-Flechas A."/>
            <person name="Nash J."/>
            <person name="Hameed K."/>
            <person name="Schadt C."/>
            <person name="Martin F."/>
            <person name="Crous P.W."/>
            <person name="Miettinen O."/>
            <person name="Magnuson J.K."/>
            <person name="Labbe J."/>
            <person name="Jacobson D."/>
            <person name="Doktycz M.J."/>
            <person name="Veneault-Fourrey C."/>
            <person name="Kuo A."/>
            <person name="Mondo S."/>
            <person name="Calhoun S."/>
            <person name="Riley R."/>
            <person name="Ohm R."/>
            <person name="LaButti K."/>
            <person name="Andreopoulos B."/>
            <person name="Pangilinan J."/>
            <person name="Nolan M."/>
            <person name="Tritt A."/>
            <person name="Clum A."/>
            <person name="Lipzen A."/>
            <person name="Daum C."/>
            <person name="Barry K."/>
            <person name="Grigoriev I.V."/>
            <person name="Vilgalys R."/>
        </authorList>
    </citation>
    <scope>NUCLEOTIDE SEQUENCE</scope>
    <source>
        <strain evidence="2">PMI_201</strain>
    </source>
</reference>
<dbReference type="AlphaFoldDB" id="A0AAD4KSB7"/>
<feature type="region of interest" description="Disordered" evidence="1">
    <location>
        <begin position="610"/>
        <end position="824"/>
    </location>
</feature>
<feature type="compositionally biased region" description="Basic and acidic residues" evidence="1">
    <location>
        <begin position="911"/>
        <end position="922"/>
    </location>
</feature>
<feature type="compositionally biased region" description="Polar residues" evidence="1">
    <location>
        <begin position="76"/>
        <end position="95"/>
    </location>
</feature>
<feature type="compositionally biased region" description="Polar residues" evidence="1">
    <location>
        <begin position="326"/>
        <end position="341"/>
    </location>
</feature>
<feature type="compositionally biased region" description="Polar residues" evidence="1">
    <location>
        <begin position="190"/>
        <end position="200"/>
    </location>
</feature>
<dbReference type="PRINTS" id="PR00929">
    <property type="entry name" value="ATHOOK"/>
</dbReference>
<dbReference type="RefSeq" id="XP_046070589.1">
    <property type="nucleotide sequence ID" value="XM_046210104.1"/>
</dbReference>
<dbReference type="SMART" id="SM00384">
    <property type="entry name" value="AT_hook"/>
    <property type="match status" value="2"/>
</dbReference>
<dbReference type="Proteomes" id="UP001201262">
    <property type="component" value="Unassembled WGS sequence"/>
</dbReference>
<feature type="compositionally biased region" description="Polar residues" evidence="1">
    <location>
        <begin position="683"/>
        <end position="694"/>
    </location>
</feature>
<feature type="region of interest" description="Disordered" evidence="1">
    <location>
        <begin position="1"/>
        <end position="233"/>
    </location>
</feature>
<comment type="caution">
    <text evidence="2">The sequence shown here is derived from an EMBL/GenBank/DDBJ whole genome shotgun (WGS) entry which is preliminary data.</text>
</comment>
<feature type="compositionally biased region" description="Polar residues" evidence="1">
    <location>
        <begin position="1"/>
        <end position="10"/>
    </location>
</feature>
<feature type="compositionally biased region" description="Acidic residues" evidence="1">
    <location>
        <begin position="610"/>
        <end position="639"/>
    </location>
</feature>
<dbReference type="InterPro" id="IPR017956">
    <property type="entry name" value="AT_hook_DNA-bd_motif"/>
</dbReference>
<feature type="compositionally biased region" description="Basic and acidic residues" evidence="1">
    <location>
        <begin position="789"/>
        <end position="800"/>
    </location>
</feature>
<feature type="region of interest" description="Disordered" evidence="1">
    <location>
        <begin position="868"/>
        <end position="924"/>
    </location>
</feature>
<feature type="non-terminal residue" evidence="2">
    <location>
        <position position="1"/>
    </location>
</feature>
<dbReference type="GO" id="GO:0003677">
    <property type="term" value="F:DNA binding"/>
    <property type="evidence" value="ECO:0007669"/>
    <property type="project" value="InterPro"/>
</dbReference>
<feature type="region of interest" description="Disordered" evidence="1">
    <location>
        <begin position="303"/>
        <end position="360"/>
    </location>
</feature>
<name>A0AAD4KSB7_9EURO</name>
<feature type="compositionally biased region" description="Basic and acidic residues" evidence="1">
    <location>
        <begin position="648"/>
        <end position="668"/>
    </location>
</feature>
<gene>
    <name evidence="2" type="ORF">BGW36DRAFT_264073</name>
</gene>
<proteinExistence type="predicted"/>
<feature type="non-terminal residue" evidence="2">
    <location>
        <position position="1040"/>
    </location>
</feature>
<dbReference type="Pfam" id="PF02178">
    <property type="entry name" value="AT_hook"/>
    <property type="match status" value="2"/>
</dbReference>
<evidence type="ECO:0000256" key="1">
    <source>
        <dbReference type="SAM" id="MobiDB-lite"/>
    </source>
</evidence>
<feature type="region of interest" description="Disordered" evidence="1">
    <location>
        <begin position="419"/>
        <end position="462"/>
    </location>
</feature>